<dbReference type="SMART" id="SM00458">
    <property type="entry name" value="RICIN"/>
    <property type="match status" value="1"/>
</dbReference>
<dbReference type="PANTHER" id="PTHR11675:SF118">
    <property type="entry name" value="POLYPEPTIDE N-ACETYLGALACTOSAMINYLTRANSFERASE 3"/>
    <property type="match status" value="1"/>
</dbReference>
<keyword evidence="15" id="KW-0325">Glycoprotein</keyword>
<evidence type="ECO:0000256" key="4">
    <source>
        <dbReference type="ARBA" id="ARBA00005680"/>
    </source>
</evidence>
<dbReference type="Pfam" id="PF00535">
    <property type="entry name" value="Glycos_transf_2"/>
    <property type="match status" value="1"/>
</dbReference>
<dbReference type="Gene3D" id="3.90.550.10">
    <property type="entry name" value="Spore Coat Polysaccharide Biosynthesis Protein SpsA, Chain A"/>
    <property type="match status" value="1"/>
</dbReference>
<protein>
    <recommendedName>
        <fullName evidence="17">Polypeptide N-acetylgalactosaminyltransferase</fullName>
        <ecNumber evidence="17">2.4.1.-</ecNumber>
    </recommendedName>
    <alternativeName>
        <fullName evidence="17">Protein-UDP acetylgalactosaminyltransferase</fullName>
    </alternativeName>
</protein>
<keyword evidence="20" id="KW-1185">Reference proteome</keyword>
<dbReference type="SUPFAM" id="SSF53448">
    <property type="entry name" value="Nucleotide-diphospho-sugar transferases"/>
    <property type="match status" value="1"/>
</dbReference>
<keyword evidence="13 17" id="KW-0472">Membrane</keyword>
<dbReference type="GO" id="GO:0046872">
    <property type="term" value="F:metal ion binding"/>
    <property type="evidence" value="ECO:0007669"/>
    <property type="project" value="UniProtKB-KW"/>
</dbReference>
<dbReference type="OrthoDB" id="5988548at2759"/>
<comment type="pathway">
    <text evidence="3 17">Protein modification; protein glycosylation.</text>
</comment>
<evidence type="ECO:0000313" key="20">
    <source>
        <dbReference type="Proteomes" id="UP000835052"/>
    </source>
</evidence>
<evidence type="ECO:0000256" key="1">
    <source>
        <dbReference type="ARBA" id="ARBA00001936"/>
    </source>
</evidence>
<dbReference type="GO" id="GO:0030246">
    <property type="term" value="F:carbohydrate binding"/>
    <property type="evidence" value="ECO:0007669"/>
    <property type="project" value="UniProtKB-KW"/>
</dbReference>
<dbReference type="PANTHER" id="PTHR11675">
    <property type="entry name" value="N-ACETYLGALACTOSAMINYLTRANSFERASE"/>
    <property type="match status" value="1"/>
</dbReference>
<keyword evidence="6 17" id="KW-0808">Transferase</keyword>
<dbReference type="EMBL" id="CAJGYM010000007">
    <property type="protein sequence ID" value="CAD6187886.1"/>
    <property type="molecule type" value="Genomic_DNA"/>
</dbReference>
<comment type="cofactor">
    <cofactor evidence="1 17">
        <name>Mn(2+)</name>
        <dbReference type="ChEBI" id="CHEBI:29035"/>
    </cofactor>
</comment>
<dbReference type="InterPro" id="IPR045885">
    <property type="entry name" value="GalNAc-T"/>
</dbReference>
<dbReference type="InterPro" id="IPR001173">
    <property type="entry name" value="Glyco_trans_2-like"/>
</dbReference>
<dbReference type="AlphaFoldDB" id="A0A8S1GVR8"/>
<comment type="subcellular location">
    <subcellularLocation>
        <location evidence="2 17">Golgi apparatus membrane</location>
        <topology evidence="2 17">Single-pass type II membrane protein</topology>
    </subcellularLocation>
</comment>
<sequence>MHRVVRRRRSLAYLIVCLGFFATWCSLTLLILYLQDSLFPPGNFQHKFERQYDRPNFQVVVGHYNGNLPEEKKRNLTVEELNANGYEPRESWGEGGDGVQLSDAEQTKANELFPINQFNIYVSDGISVNRRLPDVRKLACHNISYPALLPTTSVIIVYHNEAFSTLVRTVMSVVNRSPRHLLSEVILVDDFSDREFLKRPVLDAVLKKLPVYVKVIRAKERVGLIRARLMGAQEASGDVLTFLDSHCECTIGWLEPLLARIKENRKAVVCPIIDIINDHTFQYQKGIELFRGGFNWNLQFRWYSMPTAMAKNHLVHLTKPIESPTMAGGLFSIDRRYFEELGEYDSGMNIWGGENLEISFRIWQCGGRVEILPCSHVGHIFRKSSPHDFPGKSSGKILNGNLLRAAEVWMDDWKYFFYKIAPQALHMRRSEDVSERVELRKKLVCKDFGWYLQNVFVDHFLPTPVDRFGRVTAAGVCLSWQIATGSSIRQPTTAVNCSEAAFTKTQLWLWTADGRIRTDEHLCLSATPTLQADGAWTVQLKECAGFDIEYWRFSPKIGRFEHQKSGLCLAAPELLNASKDELKPPEMSSCRSRETTQKWTLNEVEWRSTE</sequence>
<evidence type="ECO:0000313" key="19">
    <source>
        <dbReference type="EMBL" id="CAD6187886.1"/>
    </source>
</evidence>
<evidence type="ECO:0000256" key="10">
    <source>
        <dbReference type="ARBA" id="ARBA00022968"/>
    </source>
</evidence>
<evidence type="ECO:0000256" key="8">
    <source>
        <dbReference type="ARBA" id="ARBA00022723"/>
    </source>
</evidence>
<evidence type="ECO:0000256" key="14">
    <source>
        <dbReference type="ARBA" id="ARBA00023157"/>
    </source>
</evidence>
<gene>
    <name evidence="19" type="ORF">CAUJ_LOCUS3805</name>
</gene>
<dbReference type="GO" id="GO:0006493">
    <property type="term" value="P:protein O-linked glycosylation"/>
    <property type="evidence" value="ECO:0007669"/>
    <property type="project" value="TreeGrafter"/>
</dbReference>
<feature type="domain" description="Ricin B lectin" evidence="18">
    <location>
        <begin position="463"/>
        <end position="602"/>
    </location>
</feature>
<dbReference type="InterPro" id="IPR035992">
    <property type="entry name" value="Ricin_B-like_lectins"/>
</dbReference>
<keyword evidence="16 17" id="KW-0464">Manganese</keyword>
<evidence type="ECO:0000256" key="11">
    <source>
        <dbReference type="ARBA" id="ARBA00022989"/>
    </source>
</evidence>
<keyword evidence="8" id="KW-0479">Metal-binding</keyword>
<comment type="similarity">
    <text evidence="4 17">Belongs to the glycosyltransferase 2 family. GalNAc-T subfamily.</text>
</comment>
<evidence type="ECO:0000259" key="18">
    <source>
        <dbReference type="SMART" id="SM00458"/>
    </source>
</evidence>
<keyword evidence="12 17" id="KW-0333">Golgi apparatus</keyword>
<keyword evidence="5 17" id="KW-0328">Glycosyltransferase</keyword>
<dbReference type="FunFam" id="3.90.550.10:FF:000021">
    <property type="entry name" value="Polypeptide N-acetylgalactosaminyltransferase"/>
    <property type="match status" value="1"/>
</dbReference>
<keyword evidence="9 17" id="KW-0430">Lectin</keyword>
<name>A0A8S1GVR8_9PELO</name>
<dbReference type="Proteomes" id="UP000835052">
    <property type="component" value="Unassembled WGS sequence"/>
</dbReference>
<evidence type="ECO:0000256" key="17">
    <source>
        <dbReference type="RuleBase" id="RU361242"/>
    </source>
</evidence>
<feature type="transmembrane region" description="Helical" evidence="17">
    <location>
        <begin position="12"/>
        <end position="34"/>
    </location>
</feature>
<accession>A0A8S1GVR8</accession>
<dbReference type="EC" id="2.4.1.-" evidence="17"/>
<evidence type="ECO:0000256" key="12">
    <source>
        <dbReference type="ARBA" id="ARBA00023034"/>
    </source>
</evidence>
<evidence type="ECO:0000256" key="3">
    <source>
        <dbReference type="ARBA" id="ARBA00004922"/>
    </source>
</evidence>
<dbReference type="GO" id="GO:0000139">
    <property type="term" value="C:Golgi membrane"/>
    <property type="evidence" value="ECO:0007669"/>
    <property type="project" value="UniProtKB-SubCell"/>
</dbReference>
<dbReference type="PROSITE" id="PS50231">
    <property type="entry name" value="RICIN_B_LECTIN"/>
    <property type="match status" value="1"/>
</dbReference>
<keyword evidence="7 17" id="KW-0812">Transmembrane</keyword>
<proteinExistence type="inferred from homology"/>
<evidence type="ECO:0000256" key="6">
    <source>
        <dbReference type="ARBA" id="ARBA00022679"/>
    </source>
</evidence>
<dbReference type="Gene3D" id="2.80.10.50">
    <property type="match status" value="1"/>
</dbReference>
<evidence type="ECO:0000256" key="13">
    <source>
        <dbReference type="ARBA" id="ARBA00023136"/>
    </source>
</evidence>
<evidence type="ECO:0000256" key="16">
    <source>
        <dbReference type="ARBA" id="ARBA00023211"/>
    </source>
</evidence>
<dbReference type="InterPro" id="IPR000772">
    <property type="entry name" value="Ricin_B_lectin"/>
</dbReference>
<keyword evidence="10" id="KW-0735">Signal-anchor</keyword>
<keyword evidence="14 17" id="KW-1015">Disulfide bond</keyword>
<evidence type="ECO:0000256" key="5">
    <source>
        <dbReference type="ARBA" id="ARBA00022676"/>
    </source>
</evidence>
<comment type="caution">
    <text evidence="19">The sequence shown here is derived from an EMBL/GenBank/DDBJ whole genome shotgun (WGS) entry which is preliminary data.</text>
</comment>
<dbReference type="SUPFAM" id="SSF50370">
    <property type="entry name" value="Ricin B-like lectins"/>
    <property type="match status" value="1"/>
</dbReference>
<evidence type="ECO:0000256" key="2">
    <source>
        <dbReference type="ARBA" id="ARBA00004323"/>
    </source>
</evidence>
<dbReference type="Pfam" id="PF00652">
    <property type="entry name" value="Ricin_B_lectin"/>
    <property type="match status" value="1"/>
</dbReference>
<reference evidence="19" key="1">
    <citation type="submission" date="2020-10" db="EMBL/GenBank/DDBJ databases">
        <authorList>
            <person name="Kikuchi T."/>
        </authorList>
    </citation>
    <scope>NUCLEOTIDE SEQUENCE</scope>
    <source>
        <strain evidence="19">NKZ352</strain>
    </source>
</reference>
<organism evidence="19 20">
    <name type="scientific">Caenorhabditis auriculariae</name>
    <dbReference type="NCBI Taxonomy" id="2777116"/>
    <lineage>
        <taxon>Eukaryota</taxon>
        <taxon>Metazoa</taxon>
        <taxon>Ecdysozoa</taxon>
        <taxon>Nematoda</taxon>
        <taxon>Chromadorea</taxon>
        <taxon>Rhabditida</taxon>
        <taxon>Rhabditina</taxon>
        <taxon>Rhabditomorpha</taxon>
        <taxon>Rhabditoidea</taxon>
        <taxon>Rhabditidae</taxon>
        <taxon>Peloderinae</taxon>
        <taxon>Caenorhabditis</taxon>
    </lineage>
</organism>
<dbReference type="InterPro" id="IPR029044">
    <property type="entry name" value="Nucleotide-diphossugar_trans"/>
</dbReference>
<evidence type="ECO:0000256" key="9">
    <source>
        <dbReference type="ARBA" id="ARBA00022734"/>
    </source>
</evidence>
<evidence type="ECO:0000256" key="7">
    <source>
        <dbReference type="ARBA" id="ARBA00022692"/>
    </source>
</evidence>
<evidence type="ECO:0000256" key="15">
    <source>
        <dbReference type="ARBA" id="ARBA00023180"/>
    </source>
</evidence>
<keyword evidence="11 17" id="KW-1133">Transmembrane helix</keyword>
<dbReference type="GO" id="GO:0004653">
    <property type="term" value="F:polypeptide N-acetylgalactosaminyltransferase activity"/>
    <property type="evidence" value="ECO:0007669"/>
    <property type="project" value="UniProtKB-ARBA"/>
</dbReference>
<dbReference type="CDD" id="cd02510">
    <property type="entry name" value="pp-GalNAc-T"/>
    <property type="match status" value="1"/>
</dbReference>